<name>A0ABR2MJE9_9ASPA</name>
<evidence type="ECO:0000313" key="2">
    <source>
        <dbReference type="EMBL" id="KAK8963803.1"/>
    </source>
</evidence>
<dbReference type="EMBL" id="JBBWWR010000007">
    <property type="protein sequence ID" value="KAK8963803.1"/>
    <property type="molecule type" value="Genomic_DNA"/>
</dbReference>
<organism evidence="3 4">
    <name type="scientific">Platanthera guangdongensis</name>
    <dbReference type="NCBI Taxonomy" id="2320717"/>
    <lineage>
        <taxon>Eukaryota</taxon>
        <taxon>Viridiplantae</taxon>
        <taxon>Streptophyta</taxon>
        <taxon>Embryophyta</taxon>
        <taxon>Tracheophyta</taxon>
        <taxon>Spermatophyta</taxon>
        <taxon>Magnoliopsida</taxon>
        <taxon>Liliopsida</taxon>
        <taxon>Asparagales</taxon>
        <taxon>Orchidaceae</taxon>
        <taxon>Orchidoideae</taxon>
        <taxon>Orchideae</taxon>
        <taxon>Orchidinae</taxon>
        <taxon>Platanthera</taxon>
    </lineage>
</organism>
<protein>
    <submittedName>
        <fullName evidence="3">ABC1 protein</fullName>
    </submittedName>
</protein>
<sequence length="116" mass="12629">MNERSVVGCRLQVLNGDCLKRLVPLEGCCAGECGRVEMQGSSLDSFFIVGRISSKAASEAKLAAQNYSILSGLSILLDQMFLEARLFSMKIALCLVQLRKEIRKIISTISYIAAAP</sequence>
<dbReference type="Proteomes" id="UP001412067">
    <property type="component" value="Unassembled WGS sequence"/>
</dbReference>
<gene>
    <name evidence="1" type="ORF">KSP40_PGU009061</name>
    <name evidence="3" type="ORF">KSP40_PGU009062</name>
    <name evidence="2" type="ORF">KSP40_PGU009063</name>
</gene>
<dbReference type="EMBL" id="JBBWWR010000007">
    <property type="protein sequence ID" value="KAK8963804.1"/>
    <property type="molecule type" value="Genomic_DNA"/>
</dbReference>
<evidence type="ECO:0000313" key="4">
    <source>
        <dbReference type="Proteomes" id="UP001412067"/>
    </source>
</evidence>
<proteinExistence type="predicted"/>
<keyword evidence="4" id="KW-1185">Reference proteome</keyword>
<evidence type="ECO:0000313" key="3">
    <source>
        <dbReference type="EMBL" id="KAK8963804.1"/>
    </source>
</evidence>
<accession>A0ABR2MJE9</accession>
<reference evidence="3 4" key="1">
    <citation type="journal article" date="2022" name="Nat. Plants">
        <title>Genomes of leafy and leafless Platanthera orchids illuminate the evolution of mycoheterotrophy.</title>
        <authorList>
            <person name="Li M.H."/>
            <person name="Liu K.W."/>
            <person name="Li Z."/>
            <person name="Lu H.C."/>
            <person name="Ye Q.L."/>
            <person name="Zhang D."/>
            <person name="Wang J.Y."/>
            <person name="Li Y.F."/>
            <person name="Zhong Z.M."/>
            <person name="Liu X."/>
            <person name="Yu X."/>
            <person name="Liu D.K."/>
            <person name="Tu X.D."/>
            <person name="Liu B."/>
            <person name="Hao Y."/>
            <person name="Liao X.Y."/>
            <person name="Jiang Y.T."/>
            <person name="Sun W.H."/>
            <person name="Chen J."/>
            <person name="Chen Y.Q."/>
            <person name="Ai Y."/>
            <person name="Zhai J.W."/>
            <person name="Wu S.S."/>
            <person name="Zhou Z."/>
            <person name="Hsiao Y.Y."/>
            <person name="Wu W.L."/>
            <person name="Chen Y.Y."/>
            <person name="Lin Y.F."/>
            <person name="Hsu J.L."/>
            <person name="Li C.Y."/>
            <person name="Wang Z.W."/>
            <person name="Zhao X."/>
            <person name="Zhong W.Y."/>
            <person name="Ma X.K."/>
            <person name="Ma L."/>
            <person name="Huang J."/>
            <person name="Chen G.Z."/>
            <person name="Huang M.Z."/>
            <person name="Huang L."/>
            <person name="Peng D.H."/>
            <person name="Luo Y.B."/>
            <person name="Zou S.Q."/>
            <person name="Chen S.P."/>
            <person name="Lan S."/>
            <person name="Tsai W.C."/>
            <person name="Van de Peer Y."/>
            <person name="Liu Z.J."/>
        </authorList>
    </citation>
    <scope>NUCLEOTIDE SEQUENCE [LARGE SCALE GENOMIC DNA]</scope>
    <source>
        <strain evidence="3">Lor288</strain>
    </source>
</reference>
<evidence type="ECO:0000313" key="1">
    <source>
        <dbReference type="EMBL" id="KAK8963801.1"/>
    </source>
</evidence>
<dbReference type="EMBL" id="JBBWWR010000007">
    <property type="protein sequence ID" value="KAK8963801.1"/>
    <property type="molecule type" value="Genomic_DNA"/>
</dbReference>
<reference evidence="3" key="2">
    <citation type="submission" date="2024-02" db="EMBL/GenBank/DDBJ databases">
        <authorList>
            <person name="Li M.-H."/>
            <person name="Liu K.-W."/>
            <person name="Li Z."/>
            <person name="Lu H.-C."/>
            <person name="Ye Q.-L."/>
            <person name="Zhang D."/>
            <person name="Wang J.-Y."/>
            <person name="Li Y.-F."/>
            <person name="Zhong Z.-M."/>
            <person name="Liu X."/>
            <person name="Yu X."/>
            <person name="Liu D.-K."/>
            <person name="Tu X.-D."/>
            <person name="Liu B."/>
            <person name="Hao Y."/>
            <person name="Liao X.-Y."/>
            <person name="Jiang Y.-T."/>
            <person name="Sun W.-H."/>
            <person name="Chen J."/>
            <person name="Ai Y."/>
            <person name="Zhai J.-W."/>
            <person name="Wu S.-S."/>
            <person name="Zhou Z."/>
            <person name="Hsiao Y.-Y."/>
            <person name="Wu W.-L."/>
            <person name="Chen Y.-Y."/>
            <person name="Lin Y.-F."/>
            <person name="Hsu J.-L."/>
            <person name="Li C.-Y."/>
            <person name="Wang Z.-W."/>
            <person name="Zhao X."/>
            <person name="Zhong W.-Y."/>
            <person name="Ma X.-K."/>
            <person name="Ma L."/>
            <person name="Huang J."/>
            <person name="Chen G.-Z."/>
            <person name="Huang M.-Z."/>
            <person name="Huang L."/>
            <person name="Peng D.-H."/>
            <person name="Luo Y.-B."/>
            <person name="Zou S.-Q."/>
            <person name="Chen S.-P."/>
            <person name="Lan S."/>
            <person name="Tsai W.-C."/>
            <person name="Van De Peer Y."/>
            <person name="Liu Z.-J."/>
        </authorList>
    </citation>
    <scope>NUCLEOTIDE SEQUENCE</scope>
    <source>
        <strain evidence="3">Lor288</strain>
        <tissue evidence="3">Flower</tissue>
    </source>
</reference>
<comment type="caution">
    <text evidence="3">The sequence shown here is derived from an EMBL/GenBank/DDBJ whole genome shotgun (WGS) entry which is preliminary data.</text>
</comment>